<keyword evidence="1" id="KW-0812">Transmembrane</keyword>
<evidence type="ECO:0000313" key="3">
    <source>
        <dbReference type="Proteomes" id="UP000027153"/>
    </source>
</evidence>
<dbReference type="SUPFAM" id="SSF143865">
    <property type="entry name" value="CorA soluble domain-like"/>
    <property type="match status" value="1"/>
</dbReference>
<dbReference type="OrthoDB" id="8867at2157"/>
<dbReference type="Gene3D" id="1.20.58.340">
    <property type="entry name" value="Magnesium transport protein CorA, transmembrane region"/>
    <property type="match status" value="1"/>
</dbReference>
<feature type="transmembrane region" description="Helical" evidence="1">
    <location>
        <begin position="302"/>
        <end position="327"/>
    </location>
</feature>
<feature type="transmembrane region" description="Helical" evidence="1">
    <location>
        <begin position="339"/>
        <end position="360"/>
    </location>
</feature>
<proteinExistence type="predicted"/>
<dbReference type="EMBL" id="JMIY01000007">
    <property type="protein sequence ID" value="KCZ70859.1"/>
    <property type="molecule type" value="Genomic_DNA"/>
</dbReference>
<protein>
    <submittedName>
        <fullName evidence="2">Mg2+/Co2+ transporter</fullName>
    </submittedName>
</protein>
<organism evidence="2 3">
    <name type="scientific">Candidatus Methanoperedens nitratireducens</name>
    <dbReference type="NCBI Taxonomy" id="1392998"/>
    <lineage>
        <taxon>Archaea</taxon>
        <taxon>Methanobacteriati</taxon>
        <taxon>Methanobacteriota</taxon>
        <taxon>Stenosarchaea group</taxon>
        <taxon>Methanomicrobia</taxon>
        <taxon>Methanosarcinales</taxon>
        <taxon>ANME-2 cluster</taxon>
        <taxon>Candidatus Methanoperedentaceae</taxon>
        <taxon>Candidatus Methanoperedens</taxon>
    </lineage>
</organism>
<name>A0A062V4X6_9EURY</name>
<evidence type="ECO:0000256" key="1">
    <source>
        <dbReference type="SAM" id="Phobius"/>
    </source>
</evidence>
<reference evidence="2 3" key="1">
    <citation type="journal article" date="2013" name="Nature">
        <title>Anaerobic oxidation of methane coupled to nitrate reduction in a novel archaeal lineage.</title>
        <authorList>
            <person name="Haroon M.F."/>
            <person name="Hu S."/>
            <person name="Shi Y."/>
            <person name="Imelfort M."/>
            <person name="Keller J."/>
            <person name="Hugenholtz P."/>
            <person name="Yuan Z."/>
            <person name="Tyson G.W."/>
        </authorList>
    </citation>
    <scope>NUCLEOTIDE SEQUENCE [LARGE SCALE GENOMIC DNA]</scope>
    <source>
        <strain evidence="2 3">ANME-2d</strain>
    </source>
</reference>
<dbReference type="RefSeq" id="WP_052368939.1">
    <property type="nucleotide sequence ID" value="NZ_JMIY01000007.1"/>
</dbReference>
<dbReference type="InterPro" id="IPR002523">
    <property type="entry name" value="MgTranspt_CorA/ZnTranspt_ZntB"/>
</dbReference>
<evidence type="ECO:0000313" key="2">
    <source>
        <dbReference type="EMBL" id="KCZ70859.1"/>
    </source>
</evidence>
<keyword evidence="1" id="KW-1133">Transmembrane helix</keyword>
<accession>A0A062V4X6</accession>
<dbReference type="InterPro" id="IPR045861">
    <property type="entry name" value="CorA_cytoplasmic_dom"/>
</dbReference>
<keyword evidence="1" id="KW-0472">Membrane</keyword>
<comment type="caution">
    <text evidence="2">The sequence shown here is derived from an EMBL/GenBank/DDBJ whole genome shotgun (WGS) entry which is preliminary data.</text>
</comment>
<keyword evidence="3" id="KW-1185">Reference proteome</keyword>
<gene>
    <name evidence="2" type="ORF">ANME2D_02884</name>
</gene>
<dbReference type="AlphaFoldDB" id="A0A062V4X6"/>
<dbReference type="GO" id="GO:0046873">
    <property type="term" value="F:metal ion transmembrane transporter activity"/>
    <property type="evidence" value="ECO:0007669"/>
    <property type="project" value="InterPro"/>
</dbReference>
<dbReference type="GO" id="GO:0016020">
    <property type="term" value="C:membrane"/>
    <property type="evidence" value="ECO:0007669"/>
    <property type="project" value="InterPro"/>
</dbReference>
<sequence length="371" mass="41732">MNEEKQANTILIEGNKEQNTVPQNNGSRALCVALPVSGGKPLKFIGDSPHEFIPFLKESSIAWLNFPVQDIEKDAEVIAINLGFSSTLVPIILSNYLSAYEDRDTELGLMLPAVSVKEFEVNVSPILILIRKDLILTIHNQTVSRLVRFSRYADAFMRKIKPNLLQQDKLTIILTRIIDVNITRNFDHLREIESRGDELSKILMDPMTPRGMIAPEIYNMKHALISYLDTLWATLDVVNSLRHGDAELMTDNSKLLARVGILSDDVNRHISLSEHMSEVLASGLEVLQSIYNNQLQIVNNRLALVLTWLTIIGTAVLVPNTLATILSNSAFDLGPEDRIWYSALLVVSTILSTWAAYWWVKKKGLMPFEVD</sequence>
<dbReference type="Proteomes" id="UP000027153">
    <property type="component" value="Unassembled WGS sequence"/>
</dbReference>
<dbReference type="Pfam" id="PF01544">
    <property type="entry name" value="CorA"/>
    <property type="match status" value="1"/>
</dbReference>